<dbReference type="InterPro" id="IPR036388">
    <property type="entry name" value="WH-like_DNA-bd_sf"/>
</dbReference>
<evidence type="ECO:0000313" key="6">
    <source>
        <dbReference type="EMBL" id="AMO69641.1"/>
    </source>
</evidence>
<reference evidence="6 7" key="1">
    <citation type="submission" date="2015-12" db="EMBL/GenBank/DDBJ databases">
        <authorList>
            <person name="Shamseldin A."/>
            <person name="Moawad H."/>
            <person name="Abd El-Rahim W.M."/>
            <person name="Sadowsky M.J."/>
        </authorList>
    </citation>
    <scope>NUCLEOTIDE SEQUENCE [LARGE SCALE GENOMIC DNA]</scope>
    <source>
        <strain evidence="6 7">SM2</strain>
    </source>
</reference>
<dbReference type="SUPFAM" id="SSF53850">
    <property type="entry name" value="Periplasmic binding protein-like II"/>
    <property type="match status" value="1"/>
</dbReference>
<keyword evidence="4" id="KW-0804">Transcription</keyword>
<dbReference type="GO" id="GO:0003700">
    <property type="term" value="F:DNA-binding transcription factor activity"/>
    <property type="evidence" value="ECO:0007669"/>
    <property type="project" value="InterPro"/>
</dbReference>
<dbReference type="Pfam" id="PF03466">
    <property type="entry name" value="LysR_substrate"/>
    <property type="match status" value="1"/>
</dbReference>
<dbReference type="InterPro" id="IPR000847">
    <property type="entry name" value="LysR_HTH_N"/>
</dbReference>
<dbReference type="STRING" id="1470434.AZF00_15640"/>
<protein>
    <recommendedName>
        <fullName evidence="5">HTH lysR-type domain-containing protein</fullName>
    </recommendedName>
</protein>
<dbReference type="GO" id="GO:0003677">
    <property type="term" value="F:DNA binding"/>
    <property type="evidence" value="ECO:0007669"/>
    <property type="project" value="UniProtKB-KW"/>
</dbReference>
<dbReference type="Pfam" id="PF00126">
    <property type="entry name" value="HTH_1"/>
    <property type="match status" value="1"/>
</dbReference>
<evidence type="ECO:0000256" key="3">
    <source>
        <dbReference type="ARBA" id="ARBA00023125"/>
    </source>
</evidence>
<evidence type="ECO:0000313" key="7">
    <source>
        <dbReference type="Proteomes" id="UP000074119"/>
    </source>
</evidence>
<dbReference type="InterPro" id="IPR005119">
    <property type="entry name" value="LysR_subst-bd"/>
</dbReference>
<accession>A0A127M8S3</accession>
<evidence type="ECO:0000259" key="5">
    <source>
        <dbReference type="PROSITE" id="PS50931"/>
    </source>
</evidence>
<dbReference type="PANTHER" id="PTHR30118">
    <property type="entry name" value="HTH-TYPE TRANSCRIPTIONAL REGULATOR LEUO-RELATED"/>
    <property type="match status" value="1"/>
</dbReference>
<dbReference type="SUPFAM" id="SSF46785">
    <property type="entry name" value="Winged helix' DNA-binding domain"/>
    <property type="match status" value="1"/>
</dbReference>
<keyword evidence="2" id="KW-0805">Transcription regulation</keyword>
<dbReference type="Gene3D" id="1.10.10.10">
    <property type="entry name" value="Winged helix-like DNA-binding domain superfamily/Winged helix DNA-binding domain"/>
    <property type="match status" value="1"/>
</dbReference>
<dbReference type="InterPro" id="IPR036390">
    <property type="entry name" value="WH_DNA-bd_sf"/>
</dbReference>
<dbReference type="InterPro" id="IPR050389">
    <property type="entry name" value="LysR-type_TF"/>
</dbReference>
<name>A0A127M8S3_9GAMM</name>
<dbReference type="PROSITE" id="PS50931">
    <property type="entry name" value="HTH_LYSR"/>
    <property type="match status" value="1"/>
</dbReference>
<evidence type="ECO:0000256" key="4">
    <source>
        <dbReference type="ARBA" id="ARBA00023163"/>
    </source>
</evidence>
<evidence type="ECO:0000256" key="2">
    <source>
        <dbReference type="ARBA" id="ARBA00023015"/>
    </source>
</evidence>
<dbReference type="PANTHER" id="PTHR30118:SF15">
    <property type="entry name" value="TRANSCRIPTIONAL REGULATORY PROTEIN"/>
    <property type="match status" value="1"/>
</dbReference>
<dbReference type="AlphaFoldDB" id="A0A127M8S3"/>
<organism evidence="6 7">
    <name type="scientific">Zhongshania aliphaticivorans</name>
    <dbReference type="NCBI Taxonomy" id="1470434"/>
    <lineage>
        <taxon>Bacteria</taxon>
        <taxon>Pseudomonadati</taxon>
        <taxon>Pseudomonadota</taxon>
        <taxon>Gammaproteobacteria</taxon>
        <taxon>Cellvibrionales</taxon>
        <taxon>Spongiibacteraceae</taxon>
        <taxon>Zhongshania</taxon>
    </lineage>
</organism>
<dbReference type="Proteomes" id="UP000074119">
    <property type="component" value="Chromosome"/>
</dbReference>
<comment type="similarity">
    <text evidence="1">Belongs to the LysR transcriptional regulatory family.</text>
</comment>
<sequence>MTDILRADLNLLKVLDVLLDECSVSLAAKRLHVTQPSVSYTLQKLRELFDDPLFIRAQRGLIPTARAEALRPSIKRLLNDAQTLIKPPEFRPDQAEFTFSVSANDYLQIALLAPLIMAVRELSPRVKIAIYDLSAEAATERMRRGDLDMVLTFPEELAADFCSRRLFRDNYVGVVSRDHPLKSKSVSLAQFLRYDQVIVSPTGFAFEGPLYRGLLDSPLMEKIAVTSPSFGILPRLLAGGELVAMIPRRLLAMMTSELREINIAAEMPALDVIAAWHPRVDHDPAHQWLRGILGRVAAES</sequence>
<gene>
    <name evidence="6" type="ORF">AZF00_15640</name>
</gene>
<keyword evidence="3" id="KW-0238">DNA-binding</keyword>
<dbReference type="KEGG" id="zal:AZF00_15640"/>
<feature type="domain" description="HTH lysR-type" evidence="5">
    <location>
        <begin position="8"/>
        <end position="64"/>
    </location>
</feature>
<dbReference type="PRINTS" id="PR00039">
    <property type="entry name" value="HTHLYSR"/>
</dbReference>
<dbReference type="Gene3D" id="3.40.190.10">
    <property type="entry name" value="Periplasmic binding protein-like II"/>
    <property type="match status" value="2"/>
</dbReference>
<dbReference type="EMBL" id="CP014544">
    <property type="protein sequence ID" value="AMO69641.1"/>
    <property type="molecule type" value="Genomic_DNA"/>
</dbReference>
<dbReference type="RefSeq" id="WP_008251952.1">
    <property type="nucleotide sequence ID" value="NZ_CP014544.1"/>
</dbReference>
<evidence type="ECO:0000256" key="1">
    <source>
        <dbReference type="ARBA" id="ARBA00009437"/>
    </source>
</evidence>
<proteinExistence type="inferred from homology"/>